<name>A0A4Y2IVV4_ARAVE</name>
<accession>A0A4Y2IVV4</accession>
<proteinExistence type="predicted"/>
<comment type="caution">
    <text evidence="1">The sequence shown here is derived from an EMBL/GenBank/DDBJ whole genome shotgun (WGS) entry which is preliminary data.</text>
</comment>
<evidence type="ECO:0000313" key="1">
    <source>
        <dbReference type="EMBL" id="GBM81963.1"/>
    </source>
</evidence>
<protein>
    <submittedName>
        <fullName evidence="1">Uncharacterized protein</fullName>
    </submittedName>
</protein>
<organism evidence="1 2">
    <name type="scientific">Araneus ventricosus</name>
    <name type="common">Orbweaver spider</name>
    <name type="synonym">Epeira ventricosa</name>
    <dbReference type="NCBI Taxonomy" id="182803"/>
    <lineage>
        <taxon>Eukaryota</taxon>
        <taxon>Metazoa</taxon>
        <taxon>Ecdysozoa</taxon>
        <taxon>Arthropoda</taxon>
        <taxon>Chelicerata</taxon>
        <taxon>Arachnida</taxon>
        <taxon>Araneae</taxon>
        <taxon>Araneomorphae</taxon>
        <taxon>Entelegynae</taxon>
        <taxon>Araneoidea</taxon>
        <taxon>Araneidae</taxon>
        <taxon>Araneus</taxon>
    </lineage>
</organism>
<sequence length="81" mass="8984">MTSVWSIILRMYLKDSRCNSLSAEAGVLTAITVHGPIPPEGGTQYHPPGKQEPAYLFRLLIRVLAIPNGQLVVYNRVYMLG</sequence>
<dbReference type="AlphaFoldDB" id="A0A4Y2IVV4"/>
<gene>
    <name evidence="1" type="ORF">AVEN_62385_1</name>
</gene>
<reference evidence="1 2" key="1">
    <citation type="journal article" date="2019" name="Sci. Rep.">
        <title>Orb-weaving spider Araneus ventricosus genome elucidates the spidroin gene catalogue.</title>
        <authorList>
            <person name="Kono N."/>
            <person name="Nakamura H."/>
            <person name="Ohtoshi R."/>
            <person name="Moran D.A.P."/>
            <person name="Shinohara A."/>
            <person name="Yoshida Y."/>
            <person name="Fujiwara M."/>
            <person name="Mori M."/>
            <person name="Tomita M."/>
            <person name="Arakawa K."/>
        </authorList>
    </citation>
    <scope>NUCLEOTIDE SEQUENCE [LARGE SCALE GENOMIC DNA]</scope>
</reference>
<keyword evidence="2" id="KW-1185">Reference proteome</keyword>
<dbReference type="EMBL" id="BGPR01002978">
    <property type="protein sequence ID" value="GBM81963.1"/>
    <property type="molecule type" value="Genomic_DNA"/>
</dbReference>
<dbReference type="Proteomes" id="UP000499080">
    <property type="component" value="Unassembled WGS sequence"/>
</dbReference>
<evidence type="ECO:0000313" key="2">
    <source>
        <dbReference type="Proteomes" id="UP000499080"/>
    </source>
</evidence>